<dbReference type="Proteomes" id="UP000516653">
    <property type="component" value="Segment"/>
</dbReference>
<dbReference type="InterPro" id="IPR020557">
    <property type="entry name" value="Fumarate_lyase_CS"/>
</dbReference>
<reference evidence="3 4" key="1">
    <citation type="submission" date="2020-07" db="EMBL/GenBank/DDBJ databases">
        <authorList>
            <person name="Buterbaugh K.M."/>
            <person name="Dean A.J."/>
            <person name="Durmis N.D."/>
            <person name="Gonzalez I.M."/>
            <person name="Kowalski E.M."/>
            <person name="Mundorff O.G."/>
            <person name="Vimal D."/>
            <person name="Chamarti P.R."/>
            <person name="Xu J."/>
            <person name="Butela K.A."/>
            <person name="Garlena R.A."/>
            <person name="Russell D.A."/>
            <person name="Pope W.H."/>
            <person name="Jacobs-Sera D."/>
            <person name="Hatfull G.F."/>
        </authorList>
    </citation>
    <scope>NUCLEOTIDE SEQUENCE [LARGE SCALE GENOMIC DNA]</scope>
</reference>
<dbReference type="RefSeq" id="YP_010049647.1">
    <property type="nucleotide sequence ID" value="NC_054392.1"/>
</dbReference>
<dbReference type="GO" id="GO:0070626">
    <property type="term" value="F:(S)-2-(5-amino-1-(5-phospho-D-ribosyl)imidazole-4-carboxamido) succinate lyase (fumarate-forming) activity"/>
    <property type="evidence" value="ECO:0007669"/>
    <property type="project" value="TreeGrafter"/>
</dbReference>
<proteinExistence type="predicted"/>
<evidence type="ECO:0000256" key="1">
    <source>
        <dbReference type="ARBA" id="ARBA00023239"/>
    </source>
</evidence>
<dbReference type="PROSITE" id="PS00163">
    <property type="entry name" value="FUMARATE_LYASES"/>
    <property type="match status" value="1"/>
</dbReference>
<dbReference type="KEGG" id="vg:63742966"/>
<dbReference type="GO" id="GO:0044208">
    <property type="term" value="P:'de novo' AMP biosynthetic process"/>
    <property type="evidence" value="ECO:0007669"/>
    <property type="project" value="TreeGrafter"/>
</dbReference>
<sequence>MHPKYQYVPVSNYSGNLGIHAVYLRVLAAVALAQGYEATAKDLAGMAQLAPFQKLWDRCVADARHETAGFVQYVREALPDHAGKIYIGMTSSDLQDTAEAHIWFQVWKELRADIQKLAHKIAVAEPGQRWGRTHGRVTGEVVDIEHLYGRALRNLAEAVARIDEIPLRASLSGPVGNYSDFLTREQADRASQLLLIPLDSYSTQTADRHRYAELAFQLSQIIGVYEQLATLHRLSSVSGVDEFSEGLTDDQKGSSSMPHKVNPMSAEQVSGLSRLARSNLSALLETWRTQWWERDLSNSSVERVAWRDLLHLVGYLTKSLQDWEFEFGWAPFNKTLNESPFHEYNRRLLEGDDPETIYREVQSRG</sequence>
<dbReference type="InterPro" id="IPR008948">
    <property type="entry name" value="L-Aspartase-like"/>
</dbReference>
<dbReference type="InterPro" id="IPR022761">
    <property type="entry name" value="Fumarate_lyase_N"/>
</dbReference>
<evidence type="ECO:0000313" key="4">
    <source>
        <dbReference type="Proteomes" id="UP000516653"/>
    </source>
</evidence>
<dbReference type="PANTHER" id="PTHR43172">
    <property type="entry name" value="ADENYLOSUCCINATE LYASE"/>
    <property type="match status" value="1"/>
</dbReference>
<name>A0A7L7SKP4_9CAUD</name>
<feature type="domain" description="Fumarate lyase N-terminal" evidence="2">
    <location>
        <begin position="78"/>
        <end position="273"/>
    </location>
</feature>
<accession>A0A7L7SKP4</accession>
<keyword evidence="4" id="KW-1185">Reference proteome</keyword>
<dbReference type="SUPFAM" id="SSF48557">
    <property type="entry name" value="L-aspartase-like"/>
    <property type="match status" value="1"/>
</dbReference>
<protein>
    <submittedName>
        <fullName evidence="3">PurB-like adenylosuccinate lyase</fullName>
    </submittedName>
</protein>
<evidence type="ECO:0000313" key="3">
    <source>
        <dbReference type="EMBL" id="QOC55738.1"/>
    </source>
</evidence>
<dbReference type="GO" id="GO:0004018">
    <property type="term" value="F:N6-(1,2-dicarboxyethyl)AMP AMP-lyase (fumarate-forming) activity"/>
    <property type="evidence" value="ECO:0007669"/>
    <property type="project" value="TreeGrafter"/>
</dbReference>
<dbReference type="PANTHER" id="PTHR43172:SF1">
    <property type="entry name" value="ADENYLOSUCCINATE LYASE"/>
    <property type="match status" value="1"/>
</dbReference>
<dbReference type="Pfam" id="PF00206">
    <property type="entry name" value="Lyase_1"/>
    <property type="match status" value="1"/>
</dbReference>
<organism evidence="3 4">
    <name type="scientific">Gordonia phage Archimedes</name>
    <dbReference type="NCBI Taxonomy" id="2759389"/>
    <lineage>
        <taxon>Viruses</taxon>
        <taxon>Duplodnaviria</taxon>
        <taxon>Heunggongvirae</taxon>
        <taxon>Uroviricota</taxon>
        <taxon>Caudoviricetes</taxon>
        <taxon>Archimedesvirus</taxon>
        <taxon>Archimedesvirus archimedes</taxon>
    </lineage>
</organism>
<gene>
    <name evidence="3" type="primary">38</name>
    <name evidence="3" type="ORF">SEA_ARCHIMEDES_38</name>
</gene>
<dbReference type="GeneID" id="63742966"/>
<evidence type="ECO:0000259" key="2">
    <source>
        <dbReference type="Pfam" id="PF00206"/>
    </source>
</evidence>
<keyword evidence="1 3" id="KW-0456">Lyase</keyword>
<dbReference type="Gene3D" id="1.20.200.10">
    <property type="entry name" value="Fumarase/aspartase (Central domain)"/>
    <property type="match status" value="1"/>
</dbReference>
<dbReference type="EMBL" id="MT771339">
    <property type="protein sequence ID" value="QOC55738.1"/>
    <property type="molecule type" value="Genomic_DNA"/>
</dbReference>